<sequence length="150" mass="17060">MDSKIINILNNLIEVSRDGENGFRTSANNVSDQKLKTILLKRAEGCKEAVKELQKYVVEYGGEVEDSTSILGNLHRGWVNIKSMLTGYNDHAILVECERGEGYAKKAYAEALEVNDIPSNIRELIQKQNDSLLENYTLVCKLKEEYKEKY</sequence>
<evidence type="ECO:0000259" key="1">
    <source>
        <dbReference type="Pfam" id="PF09537"/>
    </source>
</evidence>
<organism evidence="2 3">
    <name type="scientific">Francisella opportunistica</name>
    <dbReference type="NCBI Taxonomy" id="2016517"/>
    <lineage>
        <taxon>Bacteria</taxon>
        <taxon>Pseudomonadati</taxon>
        <taxon>Pseudomonadota</taxon>
        <taxon>Gammaproteobacteria</taxon>
        <taxon>Thiotrichales</taxon>
        <taxon>Francisellaceae</taxon>
        <taxon>Francisella</taxon>
    </lineage>
</organism>
<dbReference type="InterPro" id="IPR016920">
    <property type="entry name" value="UCP029477"/>
</dbReference>
<dbReference type="AlphaFoldDB" id="A0A345JPF8"/>
<keyword evidence="3" id="KW-1185">Reference proteome</keyword>
<dbReference type="NCBIfam" id="TIGR02284">
    <property type="entry name" value="PA2169 family four-helix-bundle protein"/>
    <property type="match status" value="1"/>
</dbReference>
<dbReference type="Pfam" id="PF09537">
    <property type="entry name" value="DUF2383"/>
    <property type="match status" value="1"/>
</dbReference>
<dbReference type="EMBL" id="CP022375">
    <property type="protein sequence ID" value="AXH29204.1"/>
    <property type="molecule type" value="Genomic_DNA"/>
</dbReference>
<evidence type="ECO:0000313" key="2">
    <source>
        <dbReference type="EMBL" id="AXH29204.1"/>
    </source>
</evidence>
<proteinExistence type="predicted"/>
<dbReference type="Gene3D" id="1.20.1260.10">
    <property type="match status" value="1"/>
</dbReference>
<evidence type="ECO:0000313" key="3">
    <source>
        <dbReference type="Proteomes" id="UP000253862"/>
    </source>
</evidence>
<feature type="domain" description="DUF2383" evidence="1">
    <location>
        <begin position="5"/>
        <end position="113"/>
    </location>
</feature>
<dbReference type="OrthoDB" id="282393at2"/>
<gene>
    <name evidence="2" type="ORF">CGC43_00680</name>
</gene>
<dbReference type="PIRSF" id="PIRSF029477">
    <property type="entry name" value="UCP029477"/>
    <property type="match status" value="1"/>
</dbReference>
<reference evidence="2 3" key="1">
    <citation type="submission" date="2017-07" db="EMBL/GenBank/DDBJ databases">
        <title>Complete genome sequences and comparative analysis of the novel pathogen Francisella opportunistica.</title>
        <authorList>
            <person name="Dietrich E.A."/>
            <person name="Kingry L.C."/>
            <person name="Petersen J.M."/>
        </authorList>
    </citation>
    <scope>NUCLEOTIDE SEQUENCE [LARGE SCALE GENOMIC DNA]</scope>
    <source>
        <strain evidence="2 3">14-2155</strain>
    </source>
</reference>
<name>A0A345JPF8_9GAMM</name>
<dbReference type="InterPro" id="IPR019052">
    <property type="entry name" value="DUF2383"/>
</dbReference>
<dbReference type="KEGG" id="foo:CGC45_00675"/>
<dbReference type="InterPro" id="IPR011971">
    <property type="entry name" value="CHP02284"/>
</dbReference>
<accession>A0A345JPF8</accession>
<dbReference type="RefSeq" id="WP_071628501.1">
    <property type="nucleotide sequence ID" value="NZ_CP022375.1"/>
</dbReference>
<protein>
    <submittedName>
        <fullName evidence="2">DUF2383 domain-containing protein</fullName>
    </submittedName>
</protein>
<dbReference type="InterPro" id="IPR012347">
    <property type="entry name" value="Ferritin-like"/>
</dbReference>
<dbReference type="Proteomes" id="UP000253862">
    <property type="component" value="Chromosome"/>
</dbReference>